<dbReference type="EMBL" id="WEGJ01000035">
    <property type="protein sequence ID" value="MQY15535.1"/>
    <property type="molecule type" value="Genomic_DNA"/>
</dbReference>
<dbReference type="GO" id="GO:0016747">
    <property type="term" value="F:acyltransferase activity, transferring groups other than amino-acyl groups"/>
    <property type="evidence" value="ECO:0007669"/>
    <property type="project" value="InterPro"/>
</dbReference>
<feature type="domain" description="N-acetyltransferase" evidence="3">
    <location>
        <begin position="1"/>
        <end position="172"/>
    </location>
</feature>
<dbReference type="InterPro" id="IPR016181">
    <property type="entry name" value="Acyl_CoA_acyltransferase"/>
</dbReference>
<evidence type="ECO:0000256" key="2">
    <source>
        <dbReference type="ARBA" id="ARBA00023315"/>
    </source>
</evidence>
<accession>A0A7K0CPW9</accession>
<evidence type="ECO:0000259" key="3">
    <source>
        <dbReference type="PROSITE" id="PS51186"/>
    </source>
</evidence>
<keyword evidence="2" id="KW-0012">Acyltransferase</keyword>
<dbReference type="RefSeq" id="WP_153456354.1">
    <property type="nucleotide sequence ID" value="NZ_WEGJ01000035.1"/>
</dbReference>
<keyword evidence="1" id="KW-0808">Transferase</keyword>
<organism evidence="4 5">
    <name type="scientific">Streptomyces smaragdinus</name>
    <dbReference type="NCBI Taxonomy" id="2585196"/>
    <lineage>
        <taxon>Bacteria</taxon>
        <taxon>Bacillati</taxon>
        <taxon>Actinomycetota</taxon>
        <taxon>Actinomycetes</taxon>
        <taxon>Kitasatosporales</taxon>
        <taxon>Streptomycetaceae</taxon>
        <taxon>Streptomyces</taxon>
    </lineage>
</organism>
<dbReference type="PANTHER" id="PTHR43877">
    <property type="entry name" value="AMINOALKYLPHOSPHONATE N-ACETYLTRANSFERASE-RELATED-RELATED"/>
    <property type="match status" value="1"/>
</dbReference>
<dbReference type="Gene3D" id="3.40.630.30">
    <property type="match status" value="1"/>
</dbReference>
<dbReference type="SUPFAM" id="SSF55729">
    <property type="entry name" value="Acyl-CoA N-acyltransferases (Nat)"/>
    <property type="match status" value="1"/>
</dbReference>
<dbReference type="PROSITE" id="PS51186">
    <property type="entry name" value="GNAT"/>
    <property type="match status" value="1"/>
</dbReference>
<dbReference type="Proteomes" id="UP000466345">
    <property type="component" value="Unassembled WGS sequence"/>
</dbReference>
<protein>
    <recommendedName>
        <fullName evidence="3">N-acetyltransferase domain-containing protein</fullName>
    </recommendedName>
</protein>
<keyword evidence="5" id="KW-1185">Reference proteome</keyword>
<proteinExistence type="predicted"/>
<evidence type="ECO:0000313" key="4">
    <source>
        <dbReference type="EMBL" id="MQY15535.1"/>
    </source>
</evidence>
<dbReference type="Pfam" id="PF00583">
    <property type="entry name" value="Acetyltransf_1"/>
    <property type="match status" value="1"/>
</dbReference>
<evidence type="ECO:0000313" key="5">
    <source>
        <dbReference type="Proteomes" id="UP000466345"/>
    </source>
</evidence>
<dbReference type="InterPro" id="IPR050832">
    <property type="entry name" value="Bact_Acetyltransf"/>
</dbReference>
<dbReference type="AlphaFoldDB" id="A0A7K0CPW9"/>
<comment type="caution">
    <text evidence="4">The sequence shown here is derived from an EMBL/GenBank/DDBJ whole genome shotgun (WGS) entry which is preliminary data.</text>
</comment>
<dbReference type="CDD" id="cd04301">
    <property type="entry name" value="NAT_SF"/>
    <property type="match status" value="1"/>
</dbReference>
<dbReference type="InterPro" id="IPR000182">
    <property type="entry name" value="GNAT_dom"/>
</dbReference>
<gene>
    <name evidence="4" type="ORF">SRB5_57170</name>
</gene>
<reference evidence="4 5" key="1">
    <citation type="submission" date="2019-10" db="EMBL/GenBank/DDBJ databases">
        <title>Streptomyces smaragdinus sp. nov. and Streptomyces fabii sp. nov., isolated from the gut of fungus growing-termite Macrotermes natalensis.</title>
        <authorList>
            <person name="Schwitalla J."/>
            <person name="Benndorf R."/>
            <person name="Martin K."/>
            <person name="De Beer W."/>
            <person name="Kaster A.-K."/>
            <person name="Vollmers J."/>
            <person name="Poulsen M."/>
            <person name="Beemelmanns C."/>
        </authorList>
    </citation>
    <scope>NUCLEOTIDE SEQUENCE [LARGE SCALE GENOMIC DNA]</scope>
    <source>
        <strain evidence="4 5">RB5</strain>
    </source>
</reference>
<dbReference type="OrthoDB" id="7011037at2"/>
<name>A0A7K0CPW9_9ACTN</name>
<sequence>MKIRTGGPADSAVMIELFDGAVRWLAGLGRTGQWGTSLASESPARREHFEEYARDMTVRVAETDDGRAVGVCVLVEEPPESVSPAAERELYIRLLLTDRALKGGGIGAALVADAREEAVRRGISLLRVDCYAGDDQALVRRYEALGFRRAESFTVEREGLAPWPGQVLGTRV</sequence>
<evidence type="ECO:0000256" key="1">
    <source>
        <dbReference type="ARBA" id="ARBA00022679"/>
    </source>
</evidence>